<dbReference type="NCBIfam" id="NF038083">
    <property type="entry name" value="CU044_5270_fam"/>
    <property type="match status" value="1"/>
</dbReference>
<evidence type="ECO:0008006" key="3">
    <source>
        <dbReference type="Google" id="ProtNLM"/>
    </source>
</evidence>
<protein>
    <recommendedName>
        <fullName evidence="3">CU044_5270 family protein</fullName>
    </recommendedName>
</protein>
<keyword evidence="2" id="KW-1185">Reference proteome</keyword>
<dbReference type="InterPro" id="IPR047789">
    <property type="entry name" value="CU044_5270-like"/>
</dbReference>
<dbReference type="Proteomes" id="UP000277671">
    <property type="component" value="Unassembled WGS sequence"/>
</dbReference>
<evidence type="ECO:0000313" key="2">
    <source>
        <dbReference type="Proteomes" id="UP000277671"/>
    </source>
</evidence>
<reference evidence="1 2" key="1">
    <citation type="submission" date="2018-10" db="EMBL/GenBank/DDBJ databases">
        <title>Sequencing the genomes of 1000 actinobacteria strains.</title>
        <authorList>
            <person name="Klenk H.-P."/>
        </authorList>
    </citation>
    <scope>NUCLEOTIDE SEQUENCE [LARGE SCALE GENOMIC DNA]</scope>
    <source>
        <strain evidence="1 2">DSM 45175</strain>
    </source>
</reference>
<comment type="caution">
    <text evidence="1">The sequence shown here is derived from an EMBL/GenBank/DDBJ whole genome shotgun (WGS) entry which is preliminary data.</text>
</comment>
<organism evidence="1 2">
    <name type="scientific">Micromonospora pisi</name>
    <dbReference type="NCBI Taxonomy" id="589240"/>
    <lineage>
        <taxon>Bacteria</taxon>
        <taxon>Bacillati</taxon>
        <taxon>Actinomycetota</taxon>
        <taxon>Actinomycetes</taxon>
        <taxon>Micromonosporales</taxon>
        <taxon>Micromonosporaceae</taxon>
        <taxon>Micromonospora</taxon>
    </lineage>
</organism>
<name>A0A495JJZ7_9ACTN</name>
<proteinExistence type="predicted"/>
<dbReference type="EMBL" id="RBKT01000001">
    <property type="protein sequence ID" value="RKR88908.1"/>
    <property type="molecule type" value="Genomic_DNA"/>
</dbReference>
<gene>
    <name evidence="1" type="ORF">BDK92_3241</name>
</gene>
<dbReference type="RefSeq" id="WP_121157456.1">
    <property type="nucleotide sequence ID" value="NZ_RBKT01000001.1"/>
</dbReference>
<dbReference type="OrthoDB" id="3612087at2"/>
<dbReference type="AlphaFoldDB" id="A0A495JJZ7"/>
<accession>A0A495JJZ7</accession>
<sequence length="341" mass="36694">MTDNITILRECWHGVEPPSPDAQDRARAALMARIARTDVAEVPVRKRVKARGWRLRGWTLRSGIATVAAAALAVGLVTVGGLGKGPDEPSGASGSAAVTFELAAAYAEAQPFTPPRPDQWTYVEIRVVNSDADVRSKGLKPEVTTQRWRRADGKQAAEIVDGALQIFDEPPGLTRFPPTDYPTLAGLPTNPHALLDWLRARMGPFNVDTEEQRNTGLFNAISTILRDNLLPPAVTAALLRAAALIPGVDQAPRQVNIDGRTATAVGRLQDGWRQEDLLLDPGSHEFIGYRSVAAKDIDLNTDETTPAGPVHGEPIHVKKGDVQVMLTRLAGRIVNAAGQTS</sequence>
<evidence type="ECO:0000313" key="1">
    <source>
        <dbReference type="EMBL" id="RKR88908.1"/>
    </source>
</evidence>